<dbReference type="RefSeq" id="WP_201431303.1">
    <property type="nucleotide sequence ID" value="NZ_JAEQBW010000004.1"/>
</dbReference>
<evidence type="ECO:0000259" key="1">
    <source>
        <dbReference type="PROSITE" id="PS51819"/>
    </source>
</evidence>
<evidence type="ECO:0000313" key="2">
    <source>
        <dbReference type="EMBL" id="MBK6265627.1"/>
    </source>
</evidence>
<feature type="domain" description="VOC" evidence="1">
    <location>
        <begin position="2"/>
        <end position="117"/>
    </location>
</feature>
<dbReference type="NCBIfam" id="NF041414">
    <property type="entry name" value="ArsI_CadI_VOC"/>
    <property type="match status" value="1"/>
</dbReference>
<dbReference type="InterPro" id="IPR037523">
    <property type="entry name" value="VOC_core"/>
</dbReference>
<dbReference type="PROSITE" id="PS51819">
    <property type="entry name" value="VOC"/>
    <property type="match status" value="1"/>
</dbReference>
<evidence type="ECO:0000313" key="3">
    <source>
        <dbReference type="Proteomes" id="UP000611723"/>
    </source>
</evidence>
<protein>
    <submittedName>
        <fullName evidence="2">VOC family protein</fullName>
    </submittedName>
</protein>
<accession>A0A934WZC2</accession>
<dbReference type="InterPro" id="IPR049789">
    <property type="entry name" value="ArsI/CadI-like"/>
</dbReference>
<dbReference type="Gene3D" id="3.10.180.10">
    <property type="entry name" value="2,3-Dihydroxybiphenyl 1,2-Dioxygenase, domain 1"/>
    <property type="match status" value="1"/>
</dbReference>
<dbReference type="InterPro" id="IPR029068">
    <property type="entry name" value="Glyas_Bleomycin-R_OHBP_Dase"/>
</dbReference>
<reference evidence="2" key="1">
    <citation type="submission" date="2021-01" db="EMBL/GenBank/DDBJ databases">
        <title>Marivirga aurantiaca sp. nov., isolated from intertidal surface sediments.</title>
        <authorList>
            <person name="Zhang M."/>
        </authorList>
    </citation>
    <scope>NUCLEOTIDE SEQUENCE</scope>
    <source>
        <strain evidence="2">S37H4</strain>
    </source>
</reference>
<organism evidence="2 3">
    <name type="scientific">Marivirga aurantiaca</name>
    <dbReference type="NCBI Taxonomy" id="2802615"/>
    <lineage>
        <taxon>Bacteria</taxon>
        <taxon>Pseudomonadati</taxon>
        <taxon>Bacteroidota</taxon>
        <taxon>Cytophagia</taxon>
        <taxon>Cytophagales</taxon>
        <taxon>Marivirgaceae</taxon>
        <taxon>Marivirga</taxon>
    </lineage>
</organism>
<dbReference type="Pfam" id="PF00903">
    <property type="entry name" value="Glyoxalase"/>
    <property type="match status" value="1"/>
</dbReference>
<comment type="caution">
    <text evidence="2">The sequence shown here is derived from an EMBL/GenBank/DDBJ whole genome shotgun (WGS) entry which is preliminary data.</text>
</comment>
<dbReference type="SUPFAM" id="SSF54593">
    <property type="entry name" value="Glyoxalase/Bleomycin resistance protein/Dihydroxybiphenyl dioxygenase"/>
    <property type="match status" value="1"/>
</dbReference>
<sequence length="132" mass="14802">MRRTHIMLNVSSLANAKKFYSALLGIAPTKEKPDYLQWKIDNPSLNLSIKSNPGETFGVNHLGIEASSDEELQALYLQAKNANVAMEEEGLTTCCYAKSQKSWAKDADQNEWELFTTYQDSPGYYESAVSLK</sequence>
<dbReference type="PANTHER" id="PTHR41294:SF1">
    <property type="entry name" value="CADMIUM-INDUCED PROTEIN CADI"/>
    <property type="match status" value="1"/>
</dbReference>
<dbReference type="Proteomes" id="UP000611723">
    <property type="component" value="Unassembled WGS sequence"/>
</dbReference>
<name>A0A934WZC2_9BACT</name>
<keyword evidence="3" id="KW-1185">Reference proteome</keyword>
<dbReference type="GO" id="GO:0046686">
    <property type="term" value="P:response to cadmium ion"/>
    <property type="evidence" value="ECO:0007669"/>
    <property type="project" value="TreeGrafter"/>
</dbReference>
<proteinExistence type="predicted"/>
<dbReference type="EMBL" id="JAEQBW010000004">
    <property type="protein sequence ID" value="MBK6265627.1"/>
    <property type="molecule type" value="Genomic_DNA"/>
</dbReference>
<gene>
    <name evidence="2" type="ORF">JKA74_11310</name>
</gene>
<dbReference type="InterPro" id="IPR052393">
    <property type="entry name" value="Cadmium-induced_rsp"/>
</dbReference>
<dbReference type="InterPro" id="IPR004360">
    <property type="entry name" value="Glyas_Fos-R_dOase_dom"/>
</dbReference>
<dbReference type="AlphaFoldDB" id="A0A934WZC2"/>
<dbReference type="PANTHER" id="PTHR41294">
    <property type="entry name" value="CADMIUM-INDUCED PROTEIN CADI"/>
    <property type="match status" value="1"/>
</dbReference>